<name>A0A7Y0PLW7_9BACI</name>
<dbReference type="SUPFAM" id="SSF55811">
    <property type="entry name" value="Nudix"/>
    <property type="match status" value="1"/>
</dbReference>
<protein>
    <submittedName>
        <fullName evidence="1">NUDIX domain-containing protein</fullName>
    </submittedName>
</protein>
<dbReference type="RefSeq" id="WP_169188103.1">
    <property type="nucleotide sequence ID" value="NZ_JABBPK010000001.1"/>
</dbReference>
<dbReference type="Gene3D" id="3.90.79.10">
    <property type="entry name" value="Nucleoside Triphosphate Pyrophosphohydrolase"/>
    <property type="match status" value="1"/>
</dbReference>
<dbReference type="PANTHER" id="PTHR10885">
    <property type="entry name" value="ISOPENTENYL-DIPHOSPHATE DELTA-ISOMERASE"/>
    <property type="match status" value="1"/>
</dbReference>
<dbReference type="AlphaFoldDB" id="A0A7Y0PLW7"/>
<reference evidence="1 2" key="1">
    <citation type="submission" date="2020-04" db="EMBL/GenBank/DDBJ databases">
        <title>Bacillus sp. UniB3 isolated from commercial digestive syrup.</title>
        <authorList>
            <person name="Thorat V."/>
            <person name="Kirdat K."/>
            <person name="Tiwarekar B."/>
            <person name="Yadav A."/>
        </authorList>
    </citation>
    <scope>NUCLEOTIDE SEQUENCE [LARGE SCALE GENOMIC DNA]</scope>
    <source>
        <strain evidence="1 2">UniB3</strain>
    </source>
</reference>
<dbReference type="EMBL" id="JABBPK010000001">
    <property type="protein sequence ID" value="NMO76726.1"/>
    <property type="molecule type" value="Genomic_DNA"/>
</dbReference>
<comment type="caution">
    <text evidence="1">The sequence shown here is derived from an EMBL/GenBank/DDBJ whole genome shotgun (WGS) entry which is preliminary data.</text>
</comment>
<accession>A0A7Y0PLW7</accession>
<proteinExistence type="predicted"/>
<gene>
    <name evidence="1" type="ORF">HHU08_06950</name>
</gene>
<organism evidence="1 2">
    <name type="scientific">Niallia alba</name>
    <dbReference type="NCBI Taxonomy" id="2729105"/>
    <lineage>
        <taxon>Bacteria</taxon>
        <taxon>Bacillati</taxon>
        <taxon>Bacillota</taxon>
        <taxon>Bacilli</taxon>
        <taxon>Bacillales</taxon>
        <taxon>Bacillaceae</taxon>
        <taxon>Niallia</taxon>
    </lineage>
</organism>
<sequence length="206" mass="24338">MEEEQLKVFDEKRVQIGIATRSEVHEKGLWHETFHCWIVSEQDGQLYLYLQIRSPLKKDYPNLLDITAAGHLLAHEEIVDGIREMEEEIGIYAKMEELIYLGVLNYEMNNGNFLDKEFAHTFLYKRNIGFDEFQLQEEEVAGIVSTRLEDFYALWEGTEQLIEVVGYERKESGQREMIQRQVGRENFAPHPISYYNRLMQALKENL</sequence>
<evidence type="ECO:0000313" key="2">
    <source>
        <dbReference type="Proteomes" id="UP000588491"/>
    </source>
</evidence>
<dbReference type="GO" id="GO:0003824">
    <property type="term" value="F:catalytic activity"/>
    <property type="evidence" value="ECO:0007669"/>
    <property type="project" value="UniProtKB-ARBA"/>
</dbReference>
<dbReference type="Proteomes" id="UP000588491">
    <property type="component" value="Unassembled WGS sequence"/>
</dbReference>
<dbReference type="InterPro" id="IPR015797">
    <property type="entry name" value="NUDIX_hydrolase-like_dom_sf"/>
</dbReference>
<dbReference type="CDD" id="cd04692">
    <property type="entry name" value="NUDIX_Hydrolase"/>
    <property type="match status" value="1"/>
</dbReference>
<evidence type="ECO:0000313" key="1">
    <source>
        <dbReference type="EMBL" id="NMO76726.1"/>
    </source>
</evidence>
<keyword evidence="2" id="KW-1185">Reference proteome</keyword>
<dbReference type="PANTHER" id="PTHR10885:SF0">
    <property type="entry name" value="ISOPENTENYL-DIPHOSPHATE DELTA-ISOMERASE"/>
    <property type="match status" value="1"/>
</dbReference>